<gene>
    <name evidence="1" type="ORF">B0I31_12939</name>
</gene>
<dbReference type="RefSeq" id="WP_106620451.1">
    <property type="nucleotide sequence ID" value="NZ_PYAX01000029.1"/>
</dbReference>
<dbReference type="SUPFAM" id="SSF54637">
    <property type="entry name" value="Thioesterase/thiol ester dehydrase-isomerase"/>
    <property type="match status" value="1"/>
</dbReference>
<dbReference type="EMBL" id="PYAX01000029">
    <property type="protein sequence ID" value="PSL44127.1"/>
    <property type="molecule type" value="Genomic_DNA"/>
</dbReference>
<reference evidence="1 2" key="1">
    <citation type="submission" date="2018-03" db="EMBL/GenBank/DDBJ databases">
        <title>Genomic Encyclopedia of Type Strains, Phase III (KMG-III): the genomes of soil and plant-associated and newly described type strains.</title>
        <authorList>
            <person name="Whitman W."/>
        </authorList>
    </citation>
    <scope>NUCLEOTIDE SEQUENCE [LARGE SCALE GENOMIC DNA]</scope>
    <source>
        <strain evidence="1 2">CGMCC 4.7097</strain>
    </source>
</reference>
<dbReference type="AlphaFoldDB" id="A0A2P8HD42"/>
<keyword evidence="2" id="KW-1185">Reference proteome</keyword>
<dbReference type="Proteomes" id="UP000241118">
    <property type="component" value="Unassembled WGS sequence"/>
</dbReference>
<accession>A0A2P8HD42</accession>
<protein>
    <submittedName>
        <fullName evidence="1">Enediyne biosynthesis thioesterase</fullName>
    </submittedName>
</protein>
<comment type="caution">
    <text evidence="1">The sequence shown here is derived from an EMBL/GenBank/DDBJ whole genome shotgun (WGS) entry which is preliminary data.</text>
</comment>
<evidence type="ECO:0000313" key="2">
    <source>
        <dbReference type="Proteomes" id="UP000241118"/>
    </source>
</evidence>
<dbReference type="Gene3D" id="3.10.129.10">
    <property type="entry name" value="Hotdog Thioesterase"/>
    <property type="match status" value="1"/>
</dbReference>
<evidence type="ECO:0000313" key="1">
    <source>
        <dbReference type="EMBL" id="PSL44127.1"/>
    </source>
</evidence>
<dbReference type="InterPro" id="IPR029069">
    <property type="entry name" value="HotDog_dom_sf"/>
</dbReference>
<dbReference type="OrthoDB" id="513711at2"/>
<dbReference type="CDD" id="cd00586">
    <property type="entry name" value="4HBT"/>
    <property type="match status" value="1"/>
</dbReference>
<dbReference type="Pfam" id="PF13279">
    <property type="entry name" value="4HBT_2"/>
    <property type="match status" value="1"/>
</dbReference>
<organism evidence="1 2">
    <name type="scientific">Saccharothrix carnea</name>
    <dbReference type="NCBI Taxonomy" id="1280637"/>
    <lineage>
        <taxon>Bacteria</taxon>
        <taxon>Bacillati</taxon>
        <taxon>Actinomycetota</taxon>
        <taxon>Actinomycetes</taxon>
        <taxon>Pseudonocardiales</taxon>
        <taxon>Pseudonocardiaceae</taxon>
        <taxon>Saccharothrix</taxon>
    </lineage>
</organism>
<proteinExistence type="predicted"/>
<sequence length="142" mass="16237">MREYHWRHVVTFDETNLVGNVYFAQFLHWQGHCREMFLARHAPGVLKELSCGALVLATTSCSMEYFGECFAFDEIDIAMTLRERWDSGLRMAFDFRRDDRLVARGEQTVASLRRVGSGVEPVTVPDELVTALAPYDLTRGTT</sequence>
<name>A0A2P8HD42_SACCR</name>